<dbReference type="InterPro" id="IPR004107">
    <property type="entry name" value="Integrase_SAM-like_N"/>
</dbReference>
<keyword evidence="7" id="KW-1185">Reference proteome</keyword>
<dbReference type="Pfam" id="PF13495">
    <property type="entry name" value="Phage_int_SAM_4"/>
    <property type="match status" value="1"/>
</dbReference>
<dbReference type="EMBL" id="LGIA01000125">
    <property type="protein sequence ID" value="KOH45469.1"/>
    <property type="molecule type" value="Genomic_DNA"/>
</dbReference>
<dbReference type="Proteomes" id="UP000036958">
    <property type="component" value="Unassembled WGS sequence"/>
</dbReference>
<dbReference type="GO" id="GO:0003677">
    <property type="term" value="F:DNA binding"/>
    <property type="evidence" value="ECO:0007669"/>
    <property type="project" value="UniProtKB-UniRule"/>
</dbReference>
<dbReference type="STRING" id="1409788.NC99_17140"/>
<proteinExistence type="predicted"/>
<gene>
    <name evidence="6" type="ORF">NC99_17140</name>
</gene>
<evidence type="ECO:0000313" key="7">
    <source>
        <dbReference type="Proteomes" id="UP000036958"/>
    </source>
</evidence>
<organism evidence="6 7">
    <name type="scientific">Sunxiuqinia dokdonensis</name>
    <dbReference type="NCBI Taxonomy" id="1409788"/>
    <lineage>
        <taxon>Bacteria</taxon>
        <taxon>Pseudomonadati</taxon>
        <taxon>Bacteroidota</taxon>
        <taxon>Bacteroidia</taxon>
        <taxon>Marinilabiliales</taxon>
        <taxon>Prolixibacteraceae</taxon>
        <taxon>Sunxiuqinia</taxon>
    </lineage>
</organism>
<accession>A0A0L8VAJ6</accession>
<dbReference type="SUPFAM" id="SSF56349">
    <property type="entry name" value="DNA breaking-rejoining enzymes"/>
    <property type="match status" value="1"/>
</dbReference>
<feature type="region of interest" description="Disordered" evidence="4">
    <location>
        <begin position="248"/>
        <end position="271"/>
    </location>
</feature>
<reference evidence="7" key="1">
    <citation type="submission" date="2015-07" db="EMBL/GenBank/DDBJ databases">
        <title>Genome sequencing of Sunxiuqinia dokdonensis strain SK.</title>
        <authorList>
            <person name="Ahn S."/>
            <person name="Kim B.-C."/>
        </authorList>
    </citation>
    <scope>NUCLEOTIDE SEQUENCE [LARGE SCALE GENOMIC DNA]</scope>
    <source>
        <strain evidence="7">SK</strain>
    </source>
</reference>
<evidence type="ECO:0000313" key="6">
    <source>
        <dbReference type="EMBL" id="KOH45469.1"/>
    </source>
</evidence>
<dbReference type="OrthoDB" id="9801717at2"/>
<dbReference type="AlphaFoldDB" id="A0A0L8VAJ6"/>
<dbReference type="PROSITE" id="PS51900">
    <property type="entry name" value="CB"/>
    <property type="match status" value="1"/>
</dbReference>
<dbReference type="InterPro" id="IPR010998">
    <property type="entry name" value="Integrase_recombinase_N"/>
</dbReference>
<protein>
    <recommendedName>
        <fullName evidence="5">Core-binding (CB) domain-containing protein</fullName>
    </recommendedName>
</protein>
<sequence>MKGQKTIILSYANHRQQAVVRIDFAYDAELAAQVTQREGVRWSQTLGAWYVSKEHFDLHRFFEAFRGKAWVDYEGLKKDKNKSTKHTPVAVKPRYKLKAIKAQLSSEVNGQIQSFKKWMEQKRYAENTIKTYIHQLEIFFGYYADKDPASLSHEDITRFNTEFILKHGLSSTFQNQTVSALKKFYRVLYNRDLEAENIERPRKSHTLPKVMSKQELQRFFENIKNIKHKMAFETIYAFGLRRSELDMQQKGCQQGRNNPKNDELGHANPNF</sequence>
<evidence type="ECO:0000256" key="4">
    <source>
        <dbReference type="SAM" id="MobiDB-lite"/>
    </source>
</evidence>
<evidence type="ECO:0000256" key="1">
    <source>
        <dbReference type="ARBA" id="ARBA00022908"/>
    </source>
</evidence>
<evidence type="ECO:0000259" key="5">
    <source>
        <dbReference type="PROSITE" id="PS51900"/>
    </source>
</evidence>
<dbReference type="GO" id="GO:0015074">
    <property type="term" value="P:DNA integration"/>
    <property type="evidence" value="ECO:0007669"/>
    <property type="project" value="UniProtKB-KW"/>
</dbReference>
<dbReference type="Gene3D" id="1.10.150.130">
    <property type="match status" value="1"/>
</dbReference>
<name>A0A0L8VAJ6_9BACT</name>
<keyword evidence="1" id="KW-0229">DNA integration</keyword>
<evidence type="ECO:0000256" key="2">
    <source>
        <dbReference type="ARBA" id="ARBA00023125"/>
    </source>
</evidence>
<dbReference type="InterPro" id="IPR011010">
    <property type="entry name" value="DNA_brk_join_enz"/>
</dbReference>
<comment type="caution">
    <text evidence="6">The sequence shown here is derived from an EMBL/GenBank/DDBJ whole genome shotgun (WGS) entry which is preliminary data.</text>
</comment>
<evidence type="ECO:0000256" key="3">
    <source>
        <dbReference type="PROSITE-ProRule" id="PRU01248"/>
    </source>
</evidence>
<keyword evidence="2 3" id="KW-0238">DNA-binding</keyword>
<dbReference type="InterPro" id="IPR044068">
    <property type="entry name" value="CB"/>
</dbReference>
<feature type="domain" description="Core-binding (CB)" evidence="5">
    <location>
        <begin position="106"/>
        <end position="189"/>
    </location>
</feature>